<evidence type="ECO:0000313" key="2">
    <source>
        <dbReference type="Proteomes" id="UP000831189"/>
    </source>
</evidence>
<dbReference type="Gene3D" id="2.70.98.10">
    <property type="match status" value="1"/>
</dbReference>
<evidence type="ECO:0000313" key="1">
    <source>
        <dbReference type="EMBL" id="UPQ84743.1"/>
    </source>
</evidence>
<dbReference type="InterPro" id="IPR014718">
    <property type="entry name" value="GH-type_carb-bd"/>
</dbReference>
<reference evidence="1 2" key="1">
    <citation type="submission" date="2022-04" db="EMBL/GenBank/DDBJ databases">
        <title>Pseudomonas knackmussii B09-2.</title>
        <authorList>
            <person name="Deng Y."/>
        </authorList>
    </citation>
    <scope>NUCLEOTIDE SEQUENCE [LARGE SCALE GENOMIC DNA]</scope>
    <source>
        <strain evidence="1 2">B09-2</strain>
    </source>
</reference>
<accession>A0ABY4KYX9</accession>
<organism evidence="1 2">
    <name type="scientific">Pseudomonas knackmussii</name>
    <dbReference type="NCBI Taxonomy" id="65741"/>
    <lineage>
        <taxon>Bacteria</taxon>
        <taxon>Pseudomonadati</taxon>
        <taxon>Pseudomonadota</taxon>
        <taxon>Gammaproteobacteria</taxon>
        <taxon>Pseudomonadales</taxon>
        <taxon>Pseudomonadaceae</taxon>
        <taxon>Pseudomonas</taxon>
    </lineage>
</organism>
<sequence>MHLPPDRPEVHLQRGPVQLSVCPTLGGAITRLRFDGVDVLRAWDGSDNVRRTGCFVLAPFSNRIGAGGFEHEGVQYGLESLSPDHPLPIHGVAWQREWRLTEQSDAELLLTLVHHSDCVHDRSWPFSFELMHRIRLAEQGIELQLSLRNTDMRSMPAGLGWHPYFARHDACTLQFAAQSVWTSDERNLPADRIKIPSRWDFTQPRVLKEPSLDHCFVGWGRQARISWPGQGIELSMTATEALGYLVVYTPLREQGFFAVEPVSHANNALGMSDPSESGVHILAPGETLQASCQINLKRSPKTDALG</sequence>
<protein>
    <submittedName>
        <fullName evidence="1">Aldose 1-epimerase</fullName>
    </submittedName>
</protein>
<name>A0ABY4KYX9_9PSED</name>
<dbReference type="EMBL" id="CP096208">
    <property type="protein sequence ID" value="UPQ84743.1"/>
    <property type="molecule type" value="Genomic_DNA"/>
</dbReference>
<dbReference type="SUPFAM" id="SSF74650">
    <property type="entry name" value="Galactose mutarotase-like"/>
    <property type="match status" value="1"/>
</dbReference>
<dbReference type="Pfam" id="PF01263">
    <property type="entry name" value="Aldose_epim"/>
    <property type="match status" value="1"/>
</dbReference>
<dbReference type="InterPro" id="IPR008183">
    <property type="entry name" value="Aldose_1/G6P_1-epimerase"/>
</dbReference>
<dbReference type="CDD" id="cd09021">
    <property type="entry name" value="Aldose_epim_Ec_YphB"/>
    <property type="match status" value="1"/>
</dbReference>
<dbReference type="Proteomes" id="UP000831189">
    <property type="component" value="Chromosome"/>
</dbReference>
<keyword evidence="2" id="KW-1185">Reference proteome</keyword>
<dbReference type="InterPro" id="IPR011013">
    <property type="entry name" value="Gal_mutarotase_sf_dom"/>
</dbReference>
<proteinExistence type="predicted"/>
<gene>
    <name evidence="1" type="ORF">M0M42_10340</name>
</gene>